<sequence length="135" mass="15243">MNEKIKVLQIIHLAICAGTVIAYLFIGQLSIESLKIAIIDFSDLIYFAIPILAFFVSNFLFQSQLKHVDVKLKPEENLPIYQTASIIRWAILEASALVILFLKQDLLILGILIIVYLVFLRPTEDRVNSALSKAI</sequence>
<keyword evidence="1" id="KW-1133">Transmembrane helix</keyword>
<gene>
    <name evidence="2" type="ORF">SAMN04488131_102167</name>
</gene>
<feature type="transmembrane region" description="Helical" evidence="1">
    <location>
        <begin position="106"/>
        <end position="123"/>
    </location>
</feature>
<protein>
    <submittedName>
        <fullName evidence="2">Uncharacterized protein</fullName>
    </submittedName>
</protein>
<keyword evidence="3" id="KW-1185">Reference proteome</keyword>
<reference evidence="3" key="1">
    <citation type="submission" date="2016-10" db="EMBL/GenBank/DDBJ databases">
        <authorList>
            <person name="Varghese N."/>
            <person name="Submissions S."/>
        </authorList>
    </citation>
    <scope>NUCLEOTIDE SEQUENCE [LARGE SCALE GENOMIC DNA]</scope>
    <source>
        <strain evidence="3">CGMCC 1.9227</strain>
    </source>
</reference>
<dbReference type="EMBL" id="FONQ01000002">
    <property type="protein sequence ID" value="SFE48708.1"/>
    <property type="molecule type" value="Genomic_DNA"/>
</dbReference>
<keyword evidence="1" id="KW-0812">Transmembrane</keyword>
<keyword evidence="1" id="KW-0472">Membrane</keyword>
<evidence type="ECO:0000256" key="1">
    <source>
        <dbReference type="SAM" id="Phobius"/>
    </source>
</evidence>
<dbReference type="RefSeq" id="WP_091203231.1">
    <property type="nucleotide sequence ID" value="NZ_FONQ01000002.1"/>
</dbReference>
<name>A0A1I2AYI3_9FLAO</name>
<dbReference type="Proteomes" id="UP000198596">
    <property type="component" value="Unassembled WGS sequence"/>
</dbReference>
<evidence type="ECO:0000313" key="3">
    <source>
        <dbReference type="Proteomes" id="UP000198596"/>
    </source>
</evidence>
<dbReference type="AlphaFoldDB" id="A0A1I2AYI3"/>
<organism evidence="2 3">
    <name type="scientific">Flavobacterium xueshanense</name>
    <dbReference type="NCBI Taxonomy" id="935223"/>
    <lineage>
        <taxon>Bacteria</taxon>
        <taxon>Pseudomonadati</taxon>
        <taxon>Bacteroidota</taxon>
        <taxon>Flavobacteriia</taxon>
        <taxon>Flavobacteriales</taxon>
        <taxon>Flavobacteriaceae</taxon>
        <taxon>Flavobacterium</taxon>
    </lineage>
</organism>
<feature type="transmembrane region" description="Helical" evidence="1">
    <location>
        <begin position="38"/>
        <end position="60"/>
    </location>
</feature>
<accession>A0A1I2AYI3</accession>
<evidence type="ECO:0000313" key="2">
    <source>
        <dbReference type="EMBL" id="SFE48708.1"/>
    </source>
</evidence>
<feature type="transmembrane region" description="Helical" evidence="1">
    <location>
        <begin position="6"/>
        <end position="26"/>
    </location>
</feature>
<proteinExistence type="predicted"/>
<dbReference type="OrthoDB" id="1121914at2"/>